<proteinExistence type="evidence at transcript level"/>
<reference evidence="1" key="2">
    <citation type="journal article" date="2006" name="PLoS Pathog.">
        <title>New perspectives on host-parasite interplay by comparative transcriptomic and proteomic analyses of Schistosoma japonicum.</title>
        <authorList>
            <person name="Liu F."/>
            <person name="Lu J."/>
            <person name="Hu W."/>
            <person name="Wang S.Y."/>
            <person name="Cui S.J."/>
            <person name="Chi M."/>
            <person name="Yan Q."/>
            <person name="Wang X.R."/>
            <person name="Song H.D."/>
            <person name="Xu X.N."/>
            <person name="Wang J.J."/>
            <person name="Zhang X.L."/>
            <person name="Zhang X."/>
            <person name="Wang Z.Q."/>
            <person name="Xue C.L."/>
            <person name="Brindley P.J."/>
            <person name="McManus D.P."/>
            <person name="Yang P.Y."/>
            <person name="Feng Z."/>
            <person name="Chen Z."/>
            <person name="Han Z.G."/>
        </authorList>
    </citation>
    <scope>NUCLEOTIDE SEQUENCE</scope>
</reference>
<dbReference type="AlphaFoldDB" id="Q5DER0"/>
<name>Q5DER0_SCHJA</name>
<reference evidence="1" key="1">
    <citation type="submission" date="2004-11" db="EMBL/GenBank/DDBJ databases">
        <title>The full-length cDNA sequences of Schistosoma japonicum genes.</title>
        <authorList>
            <person name="Han Z."/>
        </authorList>
    </citation>
    <scope>NUCLEOTIDE SEQUENCE</scope>
</reference>
<sequence>MCKHCFKSINKTRLLKNLESLAVFRIFEKYIQDFIMVIHLTSLSQCGEAAQFILRLSRRPTASSRGFGGVRIAVSLMAKQALFECIPLESRLYTVRLNSEDQFREDRYTR</sequence>
<accession>Q5DER0</accession>
<evidence type="ECO:0000313" key="1">
    <source>
        <dbReference type="EMBL" id="AAW25696.1"/>
    </source>
</evidence>
<organism evidence="1">
    <name type="scientific">Schistosoma japonicum</name>
    <name type="common">Blood fluke</name>
    <dbReference type="NCBI Taxonomy" id="6182"/>
    <lineage>
        <taxon>Eukaryota</taxon>
        <taxon>Metazoa</taxon>
        <taxon>Spiralia</taxon>
        <taxon>Lophotrochozoa</taxon>
        <taxon>Platyhelminthes</taxon>
        <taxon>Trematoda</taxon>
        <taxon>Digenea</taxon>
        <taxon>Strigeidida</taxon>
        <taxon>Schistosomatoidea</taxon>
        <taxon>Schistosomatidae</taxon>
        <taxon>Schistosoma</taxon>
    </lineage>
</organism>
<dbReference type="EMBL" id="AY813964">
    <property type="protein sequence ID" value="AAW25696.1"/>
    <property type="molecule type" value="mRNA"/>
</dbReference>
<protein>
    <submittedName>
        <fullName evidence="1">SJCHGC03006 protein</fullName>
    </submittedName>
</protein>